<comment type="cofactor">
    <cofactor evidence="2 9">
        <name>Mg(2+)</name>
        <dbReference type="ChEBI" id="CHEBI:18420"/>
    </cofactor>
</comment>
<evidence type="ECO:0000256" key="8">
    <source>
        <dbReference type="ARBA" id="ARBA00022909"/>
    </source>
</evidence>
<keyword evidence="5 9" id="KW-0808">Transferase</keyword>
<dbReference type="InterPro" id="IPR000489">
    <property type="entry name" value="Pterin-binding_dom"/>
</dbReference>
<evidence type="ECO:0000256" key="2">
    <source>
        <dbReference type="ARBA" id="ARBA00001946"/>
    </source>
</evidence>
<dbReference type="Pfam" id="PF00809">
    <property type="entry name" value="Pterin_bind"/>
    <property type="match status" value="1"/>
</dbReference>
<dbReference type="EMBL" id="CABFVA020000110">
    <property type="protein sequence ID" value="VVM07705.1"/>
    <property type="molecule type" value="Genomic_DNA"/>
</dbReference>
<proteinExistence type="inferred from homology"/>
<dbReference type="PROSITE" id="PS00793">
    <property type="entry name" value="DHPS_2"/>
    <property type="match status" value="1"/>
</dbReference>
<dbReference type="GO" id="GO:0004156">
    <property type="term" value="F:dihydropteroate synthase activity"/>
    <property type="evidence" value="ECO:0007669"/>
    <property type="project" value="UniProtKB-EC"/>
</dbReference>
<dbReference type="UniPathway" id="UPA00077">
    <property type="reaction ID" value="UER00156"/>
</dbReference>
<dbReference type="AlphaFoldDB" id="A0A5E6MEP8"/>
<evidence type="ECO:0000256" key="1">
    <source>
        <dbReference type="ARBA" id="ARBA00000012"/>
    </source>
</evidence>
<dbReference type="Gene3D" id="3.20.20.20">
    <property type="entry name" value="Dihydropteroate synthase-like"/>
    <property type="match status" value="1"/>
</dbReference>
<dbReference type="GO" id="GO:0046656">
    <property type="term" value="P:folic acid biosynthetic process"/>
    <property type="evidence" value="ECO:0007669"/>
    <property type="project" value="UniProtKB-KW"/>
</dbReference>
<sequence length="338" mass="36547">MEIFAARKTAPSVPGKHLKASRQSDQAEESRTCDSPERGGGAAQNRVGAEVAEALEAFHPARWVTSARALALSSQRPLIMGIINLTPDSFSDGGRLLSAREAAEEARRMEEIGVDLVDFGAESTRPGADPVSEQEELRRLLPVLRAVAGRLTIPISVDTYKGGVARVALAEGAEIVNDVSGGKWETGLWEAVRNAGAGYVLVHSRGMPKTMQADAVYWDVVREVKEEMSVRLRQCTEAGIPGERILCDVGFGFAKTVDQNWALLRELRVFAEMGRPLLVGVSRKSFLRRWPRVKDQDAASLAVEILASIKGAAVWRVHDVDGAVAARNVFSALQGGLP</sequence>
<comment type="catalytic activity">
    <reaction evidence="1">
        <text>(7,8-dihydropterin-6-yl)methyl diphosphate + 4-aminobenzoate = 7,8-dihydropteroate + diphosphate</text>
        <dbReference type="Rhea" id="RHEA:19949"/>
        <dbReference type="ChEBI" id="CHEBI:17836"/>
        <dbReference type="ChEBI" id="CHEBI:17839"/>
        <dbReference type="ChEBI" id="CHEBI:33019"/>
        <dbReference type="ChEBI" id="CHEBI:72950"/>
        <dbReference type="EC" id="2.5.1.15"/>
    </reaction>
</comment>
<protein>
    <recommendedName>
        <fullName evidence="4 9">Dihydropteroate synthase</fullName>
        <shortName evidence="9">DHPS</shortName>
        <ecNumber evidence="4 9">2.5.1.15</ecNumber>
    </recommendedName>
    <alternativeName>
        <fullName evidence="9">Dihydropteroate pyrophosphorylase</fullName>
    </alternativeName>
</protein>
<dbReference type="Proteomes" id="UP000334923">
    <property type="component" value="Unassembled WGS sequence"/>
</dbReference>
<dbReference type="InterPro" id="IPR011005">
    <property type="entry name" value="Dihydropteroate_synth-like_sf"/>
</dbReference>
<keyword evidence="6 9" id="KW-0479">Metal-binding</keyword>
<keyword evidence="8 9" id="KW-0289">Folate biosynthesis</keyword>
<evidence type="ECO:0000313" key="12">
    <source>
        <dbReference type="EMBL" id="VVM07705.1"/>
    </source>
</evidence>
<accession>A0A5E6MEP8</accession>
<dbReference type="GO" id="GO:0005829">
    <property type="term" value="C:cytosol"/>
    <property type="evidence" value="ECO:0007669"/>
    <property type="project" value="TreeGrafter"/>
</dbReference>
<evidence type="ECO:0000256" key="4">
    <source>
        <dbReference type="ARBA" id="ARBA00012458"/>
    </source>
</evidence>
<dbReference type="GO" id="GO:0046872">
    <property type="term" value="F:metal ion binding"/>
    <property type="evidence" value="ECO:0007669"/>
    <property type="project" value="UniProtKB-KW"/>
</dbReference>
<feature type="domain" description="Pterin-binding" evidence="11">
    <location>
        <begin position="77"/>
        <end position="331"/>
    </location>
</feature>
<name>A0A5E6MEP8_9BACT</name>
<dbReference type="CDD" id="cd00739">
    <property type="entry name" value="DHPS"/>
    <property type="match status" value="1"/>
</dbReference>
<comment type="pathway">
    <text evidence="3 9">Cofactor biosynthesis; tetrahydrofolate biosynthesis; 7,8-dihydrofolate from 2-amino-4-hydroxy-6-hydroxymethyl-7,8-dihydropteridine diphosphate and 4-aminobenzoate: step 1/2.</text>
</comment>
<dbReference type="PROSITE" id="PS50972">
    <property type="entry name" value="PTERIN_BINDING"/>
    <property type="match status" value="1"/>
</dbReference>
<dbReference type="PROSITE" id="PS00792">
    <property type="entry name" value="DHPS_1"/>
    <property type="match status" value="1"/>
</dbReference>
<dbReference type="PANTHER" id="PTHR20941:SF1">
    <property type="entry name" value="FOLIC ACID SYNTHESIS PROTEIN FOL1"/>
    <property type="match status" value="1"/>
</dbReference>
<evidence type="ECO:0000256" key="3">
    <source>
        <dbReference type="ARBA" id="ARBA00004763"/>
    </source>
</evidence>
<evidence type="ECO:0000256" key="10">
    <source>
        <dbReference type="SAM" id="MobiDB-lite"/>
    </source>
</evidence>
<evidence type="ECO:0000256" key="7">
    <source>
        <dbReference type="ARBA" id="ARBA00022842"/>
    </source>
</evidence>
<dbReference type="GO" id="GO:0046654">
    <property type="term" value="P:tetrahydrofolate biosynthetic process"/>
    <property type="evidence" value="ECO:0007669"/>
    <property type="project" value="UniProtKB-UniPathway"/>
</dbReference>
<organism evidence="12 13">
    <name type="scientific">Methylacidimicrobium tartarophylax</name>
    <dbReference type="NCBI Taxonomy" id="1041768"/>
    <lineage>
        <taxon>Bacteria</taxon>
        <taxon>Pseudomonadati</taxon>
        <taxon>Verrucomicrobiota</taxon>
        <taxon>Methylacidimicrobium</taxon>
    </lineage>
</organism>
<evidence type="ECO:0000256" key="9">
    <source>
        <dbReference type="RuleBase" id="RU361205"/>
    </source>
</evidence>
<gene>
    <name evidence="12" type="primary">folP</name>
    <name evidence="12" type="ORF">MAMT_01870</name>
</gene>
<keyword evidence="13" id="KW-1185">Reference proteome</keyword>
<dbReference type="InterPro" id="IPR045031">
    <property type="entry name" value="DHP_synth-like"/>
</dbReference>
<evidence type="ECO:0000313" key="13">
    <source>
        <dbReference type="Proteomes" id="UP000334923"/>
    </source>
</evidence>
<feature type="region of interest" description="Disordered" evidence="10">
    <location>
        <begin position="1"/>
        <end position="45"/>
    </location>
</feature>
<dbReference type="SUPFAM" id="SSF51717">
    <property type="entry name" value="Dihydropteroate synthetase-like"/>
    <property type="match status" value="1"/>
</dbReference>
<dbReference type="PANTHER" id="PTHR20941">
    <property type="entry name" value="FOLATE SYNTHESIS PROTEINS"/>
    <property type="match status" value="1"/>
</dbReference>
<dbReference type="NCBIfam" id="TIGR01496">
    <property type="entry name" value="DHPS"/>
    <property type="match status" value="1"/>
</dbReference>
<comment type="similarity">
    <text evidence="9">Belongs to the DHPS family.</text>
</comment>
<reference evidence="12 13" key="1">
    <citation type="submission" date="2019-09" db="EMBL/GenBank/DDBJ databases">
        <authorList>
            <person name="Cremers G."/>
        </authorList>
    </citation>
    <scope>NUCLEOTIDE SEQUENCE [LARGE SCALE GENOMIC DNA]</scope>
    <source>
        <strain evidence="12">4A</strain>
    </source>
</reference>
<comment type="function">
    <text evidence="9">Catalyzes the condensation of para-aminobenzoate (pABA) with 6-hydroxymethyl-7,8-dihydropterin diphosphate (DHPt-PP) to form 7,8-dihydropteroate (H2Pte), the immediate precursor of folate derivatives.</text>
</comment>
<dbReference type="InterPro" id="IPR006390">
    <property type="entry name" value="DHP_synth_dom"/>
</dbReference>
<evidence type="ECO:0000256" key="6">
    <source>
        <dbReference type="ARBA" id="ARBA00022723"/>
    </source>
</evidence>
<dbReference type="EC" id="2.5.1.15" evidence="4 9"/>
<evidence type="ECO:0000256" key="5">
    <source>
        <dbReference type="ARBA" id="ARBA00022679"/>
    </source>
</evidence>
<dbReference type="OrthoDB" id="9811744at2"/>
<evidence type="ECO:0000259" key="11">
    <source>
        <dbReference type="PROSITE" id="PS50972"/>
    </source>
</evidence>
<feature type="compositionally biased region" description="Basic and acidic residues" evidence="10">
    <location>
        <begin position="28"/>
        <end position="37"/>
    </location>
</feature>
<keyword evidence="7 9" id="KW-0460">Magnesium</keyword>